<comment type="subcellular location">
    <subcellularLocation>
        <location evidence="3">Secreted</location>
    </subcellularLocation>
    <subcellularLocation>
        <location evidence="3">Bacterial flagellum</location>
    </subcellularLocation>
</comment>
<comment type="function">
    <text evidence="3">Flagellin is the subunit protein which polymerizes to form the filaments of bacterial flagella.</text>
</comment>
<organism evidence="6 7">
    <name type="scientific">Rhizobium jaguaris</name>
    <dbReference type="NCBI Taxonomy" id="1312183"/>
    <lineage>
        <taxon>Bacteria</taxon>
        <taxon>Pseudomonadati</taxon>
        <taxon>Pseudomonadota</taxon>
        <taxon>Alphaproteobacteria</taxon>
        <taxon>Hyphomicrobiales</taxon>
        <taxon>Rhizobiaceae</taxon>
        <taxon>Rhizobium/Agrobacterium group</taxon>
        <taxon>Rhizobium</taxon>
    </lineage>
</organism>
<dbReference type="Pfam" id="PF00700">
    <property type="entry name" value="Flagellin_C"/>
    <property type="match status" value="1"/>
</dbReference>
<dbReference type="PANTHER" id="PTHR42792">
    <property type="entry name" value="FLAGELLIN"/>
    <property type="match status" value="1"/>
</dbReference>
<evidence type="ECO:0000313" key="6">
    <source>
        <dbReference type="EMBL" id="AYG58117.1"/>
    </source>
</evidence>
<gene>
    <name evidence="6" type="ORF">CCGE525_04260</name>
</gene>
<accession>A0A387FKZ6</accession>
<sequence length="357" mass="37689">MKLSFISSTAIQNAMRQTIRQAQNEMTDSSTEATTGVYADIGVALGGNTALSVNLTREVTRIDSLISSNSIADQRMSSSQTALGDMTSQAQKLMDQLVALRGNTDGSSLSLTQQTASATLSSFVSDANTMVNGEYLFAGTNTDVQPMSDNSAAAKTTIQNDLNTYAASLYPTASSPSAAVSQLTGAQMTDFITTQVEPMFTSGTGSDDWSNWSAASGQNMSSRISNSEVIDSSTNANEPGMRSLALATTVINSLMDSSLNLSQDALNAVNDQATSYTRQAIDGINNQSSQLGLSQSRLTDANTSLNAQKDIINTNISDLTGVDPYAASTKVNSLQTQLETAYTIVSKIQQLSLVNYL</sequence>
<evidence type="ECO:0000256" key="3">
    <source>
        <dbReference type="RuleBase" id="RU362073"/>
    </source>
</evidence>
<keyword evidence="3" id="KW-0964">Secreted</keyword>
<dbReference type="SUPFAM" id="SSF64518">
    <property type="entry name" value="Phase 1 flagellin"/>
    <property type="match status" value="1"/>
</dbReference>
<dbReference type="PANTHER" id="PTHR42792:SF1">
    <property type="entry name" value="FLAGELLAR HOOK-ASSOCIATED PROTEIN 3"/>
    <property type="match status" value="1"/>
</dbReference>
<dbReference type="Gene3D" id="1.20.1330.10">
    <property type="entry name" value="f41 fragment of flagellin, N-terminal domain"/>
    <property type="match status" value="1"/>
</dbReference>
<dbReference type="InterPro" id="IPR046358">
    <property type="entry name" value="Flagellin_C"/>
</dbReference>
<comment type="similarity">
    <text evidence="1 3">Belongs to the bacterial flagellin family.</text>
</comment>
<proteinExistence type="inferred from homology"/>
<dbReference type="EMBL" id="CP032694">
    <property type="protein sequence ID" value="AYG58117.1"/>
    <property type="molecule type" value="Genomic_DNA"/>
</dbReference>
<dbReference type="InterPro" id="IPR001029">
    <property type="entry name" value="Flagellin_N"/>
</dbReference>
<dbReference type="GO" id="GO:0009288">
    <property type="term" value="C:bacterial-type flagellum"/>
    <property type="evidence" value="ECO:0007669"/>
    <property type="project" value="UniProtKB-SubCell"/>
</dbReference>
<evidence type="ECO:0000256" key="1">
    <source>
        <dbReference type="ARBA" id="ARBA00005709"/>
    </source>
</evidence>
<feature type="domain" description="Flagellin N-terminal" evidence="4">
    <location>
        <begin position="6"/>
        <end position="142"/>
    </location>
</feature>
<reference evidence="6 7" key="1">
    <citation type="submission" date="2018-10" db="EMBL/GenBank/DDBJ databases">
        <title>Rhizobium etli, R. leguminosarum and a new Rhizobium genospecies from Phaseolus dumosus.</title>
        <authorList>
            <person name="Ramirez-Puebla S.T."/>
            <person name="Rogel-Hernandez M.A."/>
            <person name="Guerrero G."/>
            <person name="Ormeno-Orrillo E."/>
            <person name="Martinez-Romero J.C."/>
            <person name="Negrete-Yankelevich S."/>
            <person name="Martinez-Romero E."/>
        </authorList>
    </citation>
    <scope>NUCLEOTIDE SEQUENCE [LARGE SCALE GENOMIC DNA]</scope>
    <source>
        <strain evidence="6 7">CCGE525</strain>
    </source>
</reference>
<protein>
    <recommendedName>
        <fullName evidence="3">Flagellin</fullName>
    </recommendedName>
</protein>
<dbReference type="InterPro" id="IPR001492">
    <property type="entry name" value="Flagellin"/>
</dbReference>
<dbReference type="AlphaFoldDB" id="A0A387FKZ6"/>
<keyword evidence="6" id="KW-0282">Flagellum</keyword>
<evidence type="ECO:0000259" key="4">
    <source>
        <dbReference type="Pfam" id="PF00669"/>
    </source>
</evidence>
<evidence type="ECO:0000259" key="5">
    <source>
        <dbReference type="Pfam" id="PF00700"/>
    </source>
</evidence>
<evidence type="ECO:0000256" key="2">
    <source>
        <dbReference type="ARBA" id="ARBA00023143"/>
    </source>
</evidence>
<dbReference type="Pfam" id="PF00669">
    <property type="entry name" value="Flagellin_N"/>
    <property type="match status" value="1"/>
</dbReference>
<keyword evidence="6" id="KW-0966">Cell projection</keyword>
<dbReference type="KEGG" id="rjg:CCGE525_04260"/>
<dbReference type="OrthoDB" id="8004955at2"/>
<dbReference type="Proteomes" id="UP000282195">
    <property type="component" value="Chromosome"/>
</dbReference>
<dbReference type="NCBIfam" id="NF004669">
    <property type="entry name" value="PRK06008.1"/>
    <property type="match status" value="1"/>
</dbReference>
<keyword evidence="6" id="KW-0969">Cilium</keyword>
<dbReference type="GO" id="GO:0005576">
    <property type="term" value="C:extracellular region"/>
    <property type="evidence" value="ECO:0007669"/>
    <property type="project" value="UniProtKB-SubCell"/>
</dbReference>
<name>A0A387FKZ6_9HYPH</name>
<dbReference type="RefSeq" id="WP_120703200.1">
    <property type="nucleotide sequence ID" value="NZ_CP032694.1"/>
</dbReference>
<feature type="domain" description="Flagellin C-terminal" evidence="5">
    <location>
        <begin position="276"/>
        <end position="357"/>
    </location>
</feature>
<evidence type="ECO:0000313" key="7">
    <source>
        <dbReference type="Proteomes" id="UP000282195"/>
    </source>
</evidence>
<keyword evidence="2 3" id="KW-0975">Bacterial flagellum</keyword>
<keyword evidence="7" id="KW-1185">Reference proteome</keyword>
<dbReference type="GO" id="GO:0005198">
    <property type="term" value="F:structural molecule activity"/>
    <property type="evidence" value="ECO:0007669"/>
    <property type="project" value="UniProtKB-UniRule"/>
</dbReference>